<gene>
    <name evidence="7" type="ORF">EJP82_22595</name>
</gene>
<comment type="subcellular location">
    <subcellularLocation>
        <location evidence="1">Cell membrane</location>
        <topology evidence="1">Multi-pass membrane protein</topology>
    </subcellularLocation>
</comment>
<keyword evidence="2" id="KW-1003">Cell membrane</keyword>
<accession>A0A3S1DKX5</accession>
<dbReference type="EMBL" id="RZNY01000027">
    <property type="protein sequence ID" value="RUT41745.1"/>
    <property type="molecule type" value="Genomic_DNA"/>
</dbReference>
<keyword evidence="3 6" id="KW-0812">Transmembrane</keyword>
<dbReference type="GO" id="GO:0005886">
    <property type="term" value="C:plasma membrane"/>
    <property type="evidence" value="ECO:0007669"/>
    <property type="project" value="UniProtKB-SubCell"/>
</dbReference>
<evidence type="ECO:0000256" key="6">
    <source>
        <dbReference type="SAM" id="Phobius"/>
    </source>
</evidence>
<organism evidence="7 8">
    <name type="scientific">Paenibacillus anaericanus</name>
    <dbReference type="NCBI Taxonomy" id="170367"/>
    <lineage>
        <taxon>Bacteria</taxon>
        <taxon>Bacillati</taxon>
        <taxon>Bacillota</taxon>
        <taxon>Bacilli</taxon>
        <taxon>Bacillales</taxon>
        <taxon>Paenibacillaceae</taxon>
        <taxon>Paenibacillus</taxon>
    </lineage>
</organism>
<evidence type="ECO:0000256" key="5">
    <source>
        <dbReference type="ARBA" id="ARBA00023136"/>
    </source>
</evidence>
<dbReference type="AlphaFoldDB" id="A0A3S1DKX5"/>
<evidence type="ECO:0000256" key="4">
    <source>
        <dbReference type="ARBA" id="ARBA00022989"/>
    </source>
</evidence>
<evidence type="ECO:0000256" key="3">
    <source>
        <dbReference type="ARBA" id="ARBA00022692"/>
    </source>
</evidence>
<feature type="transmembrane region" description="Helical" evidence="6">
    <location>
        <begin position="35"/>
        <end position="53"/>
    </location>
</feature>
<evidence type="ECO:0000313" key="8">
    <source>
        <dbReference type="Proteomes" id="UP000279446"/>
    </source>
</evidence>
<keyword evidence="4 6" id="KW-1133">Transmembrane helix</keyword>
<proteinExistence type="predicted"/>
<dbReference type="Proteomes" id="UP000279446">
    <property type="component" value="Unassembled WGS sequence"/>
</dbReference>
<evidence type="ECO:0000313" key="7">
    <source>
        <dbReference type="EMBL" id="RUT41745.1"/>
    </source>
</evidence>
<reference evidence="7 8" key="1">
    <citation type="submission" date="2018-12" db="EMBL/GenBank/DDBJ databases">
        <authorList>
            <person name="Sun L."/>
            <person name="Chen Z."/>
        </authorList>
    </citation>
    <scope>NUCLEOTIDE SEQUENCE [LARGE SCALE GENOMIC DNA]</scope>
    <source>
        <strain evidence="7 8">DSM 15890</strain>
    </source>
</reference>
<feature type="transmembrane region" description="Helical" evidence="6">
    <location>
        <begin position="7"/>
        <end position="29"/>
    </location>
</feature>
<dbReference type="Pfam" id="PF03899">
    <property type="entry name" value="ATP-synt_I"/>
    <property type="match status" value="1"/>
</dbReference>
<keyword evidence="5 6" id="KW-0472">Membrane</keyword>
<feature type="transmembrane region" description="Helical" evidence="6">
    <location>
        <begin position="74"/>
        <end position="91"/>
    </location>
</feature>
<evidence type="ECO:0000256" key="1">
    <source>
        <dbReference type="ARBA" id="ARBA00004651"/>
    </source>
</evidence>
<protein>
    <submittedName>
        <fullName evidence="7">ATP synthase subunit I</fullName>
    </submittedName>
</protein>
<dbReference type="InterPro" id="IPR005598">
    <property type="entry name" value="ATP_synth_I"/>
</dbReference>
<comment type="caution">
    <text evidence="7">The sequence shown here is derived from an EMBL/GenBank/DDBJ whole genome shotgun (WGS) entry which is preliminary data.</text>
</comment>
<dbReference type="OrthoDB" id="2678639at2"/>
<feature type="transmembrane region" description="Helical" evidence="6">
    <location>
        <begin position="97"/>
        <end position="121"/>
    </location>
</feature>
<evidence type="ECO:0000256" key="2">
    <source>
        <dbReference type="ARBA" id="ARBA00022475"/>
    </source>
</evidence>
<keyword evidence="8" id="KW-1185">Reference proteome</keyword>
<dbReference type="RefSeq" id="WP_127194329.1">
    <property type="nucleotide sequence ID" value="NZ_RZNY01000027.1"/>
</dbReference>
<sequence>MDDLSSIVRAVSRIMMIWLSILFLGWAFLPDHRPIIIGLIFGSAFGMFYTRFLSIKVRGLFAFLLGKDNKRFNFGFLTRMCLVLIVVMIAMKLEHVSVMGVIIGLFISQLLTIPVGIVIGLRDKS</sequence>
<name>A0A3S1DKX5_9BACL</name>